<dbReference type="RefSeq" id="WP_280663329.1">
    <property type="nucleotide sequence ID" value="NZ_CP120374.1"/>
</dbReference>
<name>A0ABY8DNR2_9HYPH</name>
<evidence type="ECO:0000313" key="1">
    <source>
        <dbReference type="EMBL" id="WEX91367.1"/>
    </source>
</evidence>
<organism evidence="1 2">
    <name type="scientific">Sinorhizobium garamanticum</name>
    <dbReference type="NCBI Taxonomy" id="680247"/>
    <lineage>
        <taxon>Bacteria</taxon>
        <taxon>Pseudomonadati</taxon>
        <taxon>Pseudomonadota</taxon>
        <taxon>Alphaproteobacteria</taxon>
        <taxon>Hyphomicrobiales</taxon>
        <taxon>Rhizobiaceae</taxon>
        <taxon>Sinorhizobium/Ensifer group</taxon>
        <taxon>Sinorhizobium</taxon>
    </lineage>
</organism>
<keyword evidence="2" id="KW-1185">Reference proteome</keyword>
<sequence>MQGLINPDLLFPGERARALAHNLCAEVNGLQFRNNLEGMRCFNDDTRALLPSLRTTILRAGWTARFSRVLSSCNTSSGRKRRKSLSGSCLRARKAGVPL</sequence>
<evidence type="ECO:0000313" key="2">
    <source>
        <dbReference type="Proteomes" id="UP001229355"/>
    </source>
</evidence>
<proteinExistence type="predicted"/>
<accession>A0ABY8DNR2</accession>
<protein>
    <submittedName>
        <fullName evidence="1">Uncharacterized protein</fullName>
    </submittedName>
</protein>
<reference evidence="1 2" key="1">
    <citation type="submission" date="2023-03" db="EMBL/GenBank/DDBJ databases">
        <authorList>
            <person name="Kaur S."/>
            <person name="Espinosa-Saiz D."/>
            <person name="Velazquez E."/>
            <person name="Menendez E."/>
            <person name="diCenzo G.C."/>
        </authorList>
    </citation>
    <scope>NUCLEOTIDE SEQUENCE [LARGE SCALE GENOMIC DNA]</scope>
    <source>
        <strain evidence="1 2">LMG 24692</strain>
    </source>
</reference>
<gene>
    <name evidence="1" type="ORF">PZN02_004926</name>
</gene>
<dbReference type="EMBL" id="CP120374">
    <property type="protein sequence ID" value="WEX91367.1"/>
    <property type="molecule type" value="Genomic_DNA"/>
</dbReference>
<dbReference type="Proteomes" id="UP001229355">
    <property type="component" value="Chromosome 2"/>
</dbReference>